<evidence type="ECO:0000313" key="1">
    <source>
        <dbReference type="EMBL" id="QHT65220.1"/>
    </source>
</evidence>
<name>A0A6C0GBU6_9BACT</name>
<accession>A0A6C0GBU6</accession>
<gene>
    <name evidence="1" type="ORF">GXP67_00280</name>
</gene>
<reference evidence="1 2" key="1">
    <citation type="submission" date="2020-01" db="EMBL/GenBank/DDBJ databases">
        <authorList>
            <person name="Kim M.K."/>
        </authorList>
    </citation>
    <scope>NUCLEOTIDE SEQUENCE [LARGE SCALE GENOMIC DNA]</scope>
    <source>
        <strain evidence="1 2">172606-1</strain>
    </source>
</reference>
<dbReference type="RefSeq" id="WP_162441308.1">
    <property type="nucleotide sequence ID" value="NZ_CP048222.1"/>
</dbReference>
<keyword evidence="2" id="KW-1185">Reference proteome</keyword>
<dbReference type="Proteomes" id="UP000480178">
    <property type="component" value="Chromosome"/>
</dbReference>
<evidence type="ECO:0000313" key="2">
    <source>
        <dbReference type="Proteomes" id="UP000480178"/>
    </source>
</evidence>
<sequence>MEKTPALKTIITNTYNYNNGISESGSTLLLEPKTTATPHEYSLAAFKAACHWYGSGKPITKHPDGYELYIDDPYLNEQQAVKKADVFNEKKYFYHELPLTYKEATPEETVRHLHALLTRINLLTYVESLHNQQARLVSITQYIAEKVLKSKLPFTQSDMEQMLYNLILMATHSDYSTDFPRHRMTWNFPFKLFLRNVKWYSGKEPLNEMLKQYLRDLKTALNSAFGSQDYKARFLQEIKNSIDELLGEETLELFQLHETDTFGK</sequence>
<organism evidence="1 2">
    <name type="scientific">Rhodocytophaga rosea</name>
    <dbReference type="NCBI Taxonomy" id="2704465"/>
    <lineage>
        <taxon>Bacteria</taxon>
        <taxon>Pseudomonadati</taxon>
        <taxon>Bacteroidota</taxon>
        <taxon>Cytophagia</taxon>
        <taxon>Cytophagales</taxon>
        <taxon>Rhodocytophagaceae</taxon>
        <taxon>Rhodocytophaga</taxon>
    </lineage>
</organism>
<dbReference type="AlphaFoldDB" id="A0A6C0GBU6"/>
<proteinExistence type="predicted"/>
<dbReference type="EMBL" id="CP048222">
    <property type="protein sequence ID" value="QHT65220.1"/>
    <property type="molecule type" value="Genomic_DNA"/>
</dbReference>
<protein>
    <submittedName>
        <fullName evidence="1">Uncharacterized protein</fullName>
    </submittedName>
</protein>
<dbReference type="KEGG" id="rhoz:GXP67_00280"/>